<evidence type="ECO:0000313" key="14">
    <source>
        <dbReference type="EMBL" id="KAJ8970150.1"/>
    </source>
</evidence>
<evidence type="ECO:0000256" key="10">
    <source>
        <dbReference type="ARBA" id="ARBA00023201"/>
    </source>
</evidence>
<name>A0ABQ9J1I7_9CUCU</name>
<accession>A0ABQ9J1I7</accession>
<feature type="transmembrane region" description="Helical" evidence="13">
    <location>
        <begin position="499"/>
        <end position="525"/>
    </location>
</feature>
<evidence type="ECO:0000256" key="3">
    <source>
        <dbReference type="ARBA" id="ARBA00022448"/>
    </source>
</evidence>
<dbReference type="PANTHER" id="PTHR11690:SF288">
    <property type="entry name" value="AMILORIDE-SENSITIVE NA+ CHANNEL-RELATED"/>
    <property type="match status" value="1"/>
</dbReference>
<keyword evidence="9 13" id="KW-0472">Membrane</keyword>
<sequence>MDGSYFKRHKGRHLRKYFKEYCENTTIHGFRYLAEKRSIVEKIFWIILILSSIGVCSYLINRIYEKYRTSPVIVSFATKESPIFTIPFPAVTICPVTKASSSMINFTEVYYKKVDNETVDPIEYVTKDELYAQYMLLLCDLNPARFPKNETFSDEFFEVIDKASDPISLPQFAVTAGCKFMGKARSCYQLFTRIILDEGVCYTFNMLNREEIFQNDVIYSLLSMFYDNFHHNGLESKWNRDNGYSDNAQRDTYPRRALFAGADNALSIAFYHYENDTDYVCANNEVQGYRILLHTPDTIPLLKKQYFQVPFDQGVLAAVQPKMMTTSSGVKNFPAEDRDCYLSDEKPLDYFQIYTPGNCKLECLTNYTLKRCKCVNFYMPRKNSTPICGNGKFRCMRQAEMKLKSLQLKTFGQSDKDNQDYCDCKPLCTELSYDVELSQTELKLQETLRAYRVKGHKHIAENIIKENYFSVRFSTLTIFFKLEQFLTSQRNELYGPTDFLANFGGLLGLFTGFSLLSLMELIYFFTLRIFCNTRRYRVWSGPLEEAKPSDFQEGQRKVQ</sequence>
<evidence type="ECO:0000256" key="7">
    <source>
        <dbReference type="ARBA" id="ARBA00023053"/>
    </source>
</evidence>
<evidence type="ECO:0000256" key="5">
    <source>
        <dbReference type="ARBA" id="ARBA00022692"/>
    </source>
</evidence>
<dbReference type="Proteomes" id="UP001162164">
    <property type="component" value="Unassembled WGS sequence"/>
</dbReference>
<dbReference type="PANTHER" id="PTHR11690">
    <property type="entry name" value="AMILORIDE-SENSITIVE SODIUM CHANNEL-RELATED"/>
    <property type="match status" value="1"/>
</dbReference>
<keyword evidence="11 12" id="KW-0407">Ion channel</keyword>
<evidence type="ECO:0000256" key="6">
    <source>
        <dbReference type="ARBA" id="ARBA00022989"/>
    </source>
</evidence>
<dbReference type="InterPro" id="IPR001873">
    <property type="entry name" value="ENaC"/>
</dbReference>
<evidence type="ECO:0000256" key="4">
    <source>
        <dbReference type="ARBA" id="ARBA00022461"/>
    </source>
</evidence>
<feature type="transmembrane region" description="Helical" evidence="13">
    <location>
        <begin position="43"/>
        <end position="60"/>
    </location>
</feature>
<comment type="caution">
    <text evidence="14">The sequence shown here is derived from an EMBL/GenBank/DDBJ whole genome shotgun (WGS) entry which is preliminary data.</text>
</comment>
<keyword evidence="10 12" id="KW-0739">Sodium transport</keyword>
<dbReference type="EMBL" id="JAPWTJ010001665">
    <property type="protein sequence ID" value="KAJ8970150.1"/>
    <property type="molecule type" value="Genomic_DNA"/>
</dbReference>
<evidence type="ECO:0000256" key="8">
    <source>
        <dbReference type="ARBA" id="ARBA00023065"/>
    </source>
</evidence>
<evidence type="ECO:0000256" key="12">
    <source>
        <dbReference type="RuleBase" id="RU000679"/>
    </source>
</evidence>
<dbReference type="PRINTS" id="PR01078">
    <property type="entry name" value="AMINACHANNEL"/>
</dbReference>
<evidence type="ECO:0000256" key="13">
    <source>
        <dbReference type="SAM" id="Phobius"/>
    </source>
</evidence>
<evidence type="ECO:0000256" key="1">
    <source>
        <dbReference type="ARBA" id="ARBA00004141"/>
    </source>
</evidence>
<keyword evidence="3 12" id="KW-0813">Transport</keyword>
<evidence type="ECO:0000256" key="2">
    <source>
        <dbReference type="ARBA" id="ARBA00007193"/>
    </source>
</evidence>
<gene>
    <name evidence="14" type="ORF">NQ317_019421</name>
</gene>
<comment type="similarity">
    <text evidence="2 12">Belongs to the amiloride-sensitive sodium channel (TC 1.A.6) family.</text>
</comment>
<keyword evidence="4 12" id="KW-0894">Sodium channel</keyword>
<protein>
    <submittedName>
        <fullName evidence="14">Uncharacterized protein</fullName>
    </submittedName>
</protein>
<evidence type="ECO:0000256" key="9">
    <source>
        <dbReference type="ARBA" id="ARBA00023136"/>
    </source>
</evidence>
<dbReference type="Pfam" id="PF00858">
    <property type="entry name" value="ASC"/>
    <property type="match status" value="1"/>
</dbReference>
<keyword evidence="7" id="KW-0915">Sodium</keyword>
<dbReference type="Gene3D" id="1.10.287.770">
    <property type="entry name" value="YojJ-like"/>
    <property type="match status" value="1"/>
</dbReference>
<evidence type="ECO:0000256" key="11">
    <source>
        <dbReference type="ARBA" id="ARBA00023303"/>
    </source>
</evidence>
<evidence type="ECO:0000313" key="15">
    <source>
        <dbReference type="Proteomes" id="UP001162164"/>
    </source>
</evidence>
<comment type="subcellular location">
    <subcellularLocation>
        <location evidence="1">Membrane</location>
        <topology evidence="1">Multi-pass membrane protein</topology>
    </subcellularLocation>
</comment>
<organism evidence="14 15">
    <name type="scientific">Molorchus minor</name>
    <dbReference type="NCBI Taxonomy" id="1323400"/>
    <lineage>
        <taxon>Eukaryota</taxon>
        <taxon>Metazoa</taxon>
        <taxon>Ecdysozoa</taxon>
        <taxon>Arthropoda</taxon>
        <taxon>Hexapoda</taxon>
        <taxon>Insecta</taxon>
        <taxon>Pterygota</taxon>
        <taxon>Neoptera</taxon>
        <taxon>Endopterygota</taxon>
        <taxon>Coleoptera</taxon>
        <taxon>Polyphaga</taxon>
        <taxon>Cucujiformia</taxon>
        <taxon>Chrysomeloidea</taxon>
        <taxon>Cerambycidae</taxon>
        <taxon>Lamiinae</taxon>
        <taxon>Monochamini</taxon>
        <taxon>Molorchus</taxon>
    </lineage>
</organism>
<proteinExistence type="inferred from homology"/>
<reference evidence="14" key="1">
    <citation type="journal article" date="2023" name="Insect Mol. Biol.">
        <title>Genome sequencing provides insights into the evolution of gene families encoding plant cell wall-degrading enzymes in longhorned beetles.</title>
        <authorList>
            <person name="Shin N.R."/>
            <person name="Okamura Y."/>
            <person name="Kirsch R."/>
            <person name="Pauchet Y."/>
        </authorList>
    </citation>
    <scope>NUCLEOTIDE SEQUENCE</scope>
    <source>
        <strain evidence="14">MMC_N1</strain>
    </source>
</reference>
<keyword evidence="8 12" id="KW-0406">Ion transport</keyword>
<keyword evidence="15" id="KW-1185">Reference proteome</keyword>
<keyword evidence="5 12" id="KW-0812">Transmembrane</keyword>
<dbReference type="Gene3D" id="2.60.470.10">
    <property type="entry name" value="Acid-sensing ion channels like domains"/>
    <property type="match status" value="1"/>
</dbReference>
<keyword evidence="6 13" id="KW-1133">Transmembrane helix</keyword>